<dbReference type="Pfam" id="PF00067">
    <property type="entry name" value="p450"/>
    <property type="match status" value="1"/>
</dbReference>
<proteinExistence type="inferred from homology"/>
<dbReference type="PRINTS" id="PR00359">
    <property type="entry name" value="BP450"/>
</dbReference>
<feature type="region of interest" description="Disordered" evidence="3">
    <location>
        <begin position="1"/>
        <end position="30"/>
    </location>
</feature>
<dbReference type="InterPro" id="IPR001128">
    <property type="entry name" value="Cyt_P450"/>
</dbReference>
<organism evidence="4 5">
    <name type="scientific">Allokutzneria multivorans</name>
    <dbReference type="NCBI Taxonomy" id="1142134"/>
    <lineage>
        <taxon>Bacteria</taxon>
        <taxon>Bacillati</taxon>
        <taxon>Actinomycetota</taxon>
        <taxon>Actinomycetes</taxon>
        <taxon>Pseudonocardiales</taxon>
        <taxon>Pseudonocardiaceae</taxon>
        <taxon>Allokutzneria</taxon>
    </lineage>
</organism>
<sequence length="407" mass="44991">MDMDPNAPTTLDGLPLARRCPLDPPEELTREREQRALTPMTYPDGHQGWLATGNAAARAVLADPRFSVRADLQHSPIPMEVPKEVRTKPQPGMFTRLDDPEHARYRRQLTGAFTVRRIRTMEPMIERIAEELLDAMERDHTGEDAVDLVAEYALPLPSLVICELLGVPHGERGGFNEDSRRLLSLDTPIEERMKSFGAVAALLARLVSEKRAEPGDDLLSDLITAGDLTDEELVNIGTVLLIAGHETTANQIGLGVYALLQNPEQLHRFQGDESLANSAVEEMLRYLSIIHIGPVRTATEDVEVAGQLVRAGQSVTISVPVANRDPERFEDPERLDIGRSATGHLAFGHGVHQCLGQQLARSELRIAFTSLFRRFPGLRLAVPTDAVPMRSDMAIYGVHALPVSWDR</sequence>
<dbReference type="InterPro" id="IPR017972">
    <property type="entry name" value="Cyt_P450_CS"/>
</dbReference>
<dbReference type="InterPro" id="IPR002397">
    <property type="entry name" value="Cyt_P450_B"/>
</dbReference>
<keyword evidence="2" id="KW-0503">Monooxygenase</keyword>
<protein>
    <submittedName>
        <fullName evidence="4">Cytochrome P450</fullName>
    </submittedName>
</protein>
<gene>
    <name evidence="4" type="ORF">GCM10022247_58840</name>
</gene>
<keyword evidence="2" id="KW-0349">Heme</keyword>
<keyword evidence="2" id="KW-0560">Oxidoreductase</keyword>
<comment type="similarity">
    <text evidence="1 2">Belongs to the cytochrome P450 family.</text>
</comment>
<dbReference type="PROSITE" id="PS00086">
    <property type="entry name" value="CYTOCHROME_P450"/>
    <property type="match status" value="1"/>
</dbReference>
<evidence type="ECO:0000313" key="5">
    <source>
        <dbReference type="Proteomes" id="UP001501747"/>
    </source>
</evidence>
<dbReference type="PANTHER" id="PTHR46696:SF1">
    <property type="entry name" value="CYTOCHROME P450 YJIB-RELATED"/>
    <property type="match status" value="1"/>
</dbReference>
<dbReference type="Gene3D" id="1.10.630.10">
    <property type="entry name" value="Cytochrome P450"/>
    <property type="match status" value="1"/>
</dbReference>
<name>A0ABP7TH80_9PSEU</name>
<dbReference type="CDD" id="cd11030">
    <property type="entry name" value="CYP105-like"/>
    <property type="match status" value="1"/>
</dbReference>
<keyword evidence="2" id="KW-0408">Iron</keyword>
<dbReference type="Proteomes" id="UP001501747">
    <property type="component" value="Unassembled WGS sequence"/>
</dbReference>
<dbReference type="SUPFAM" id="SSF48264">
    <property type="entry name" value="Cytochrome P450"/>
    <property type="match status" value="1"/>
</dbReference>
<dbReference type="EMBL" id="BAABAL010000019">
    <property type="protein sequence ID" value="GAA4026255.1"/>
    <property type="molecule type" value="Genomic_DNA"/>
</dbReference>
<evidence type="ECO:0000256" key="3">
    <source>
        <dbReference type="SAM" id="MobiDB-lite"/>
    </source>
</evidence>
<accession>A0ABP7TH80</accession>
<comment type="caution">
    <text evidence="4">The sequence shown here is derived from an EMBL/GenBank/DDBJ whole genome shotgun (WGS) entry which is preliminary data.</text>
</comment>
<dbReference type="PANTHER" id="PTHR46696">
    <property type="entry name" value="P450, PUTATIVE (EUROFUNG)-RELATED"/>
    <property type="match status" value="1"/>
</dbReference>
<dbReference type="PRINTS" id="PR00385">
    <property type="entry name" value="P450"/>
</dbReference>
<evidence type="ECO:0000313" key="4">
    <source>
        <dbReference type="EMBL" id="GAA4026255.1"/>
    </source>
</evidence>
<evidence type="ECO:0000256" key="1">
    <source>
        <dbReference type="ARBA" id="ARBA00010617"/>
    </source>
</evidence>
<dbReference type="InterPro" id="IPR036396">
    <property type="entry name" value="Cyt_P450_sf"/>
</dbReference>
<reference evidence="5" key="1">
    <citation type="journal article" date="2019" name="Int. J. Syst. Evol. Microbiol.">
        <title>The Global Catalogue of Microorganisms (GCM) 10K type strain sequencing project: providing services to taxonomists for standard genome sequencing and annotation.</title>
        <authorList>
            <consortium name="The Broad Institute Genomics Platform"/>
            <consortium name="The Broad Institute Genome Sequencing Center for Infectious Disease"/>
            <person name="Wu L."/>
            <person name="Ma J."/>
        </authorList>
    </citation>
    <scope>NUCLEOTIDE SEQUENCE [LARGE SCALE GENOMIC DNA]</scope>
    <source>
        <strain evidence="5">JCM 17342</strain>
    </source>
</reference>
<evidence type="ECO:0000256" key="2">
    <source>
        <dbReference type="RuleBase" id="RU000461"/>
    </source>
</evidence>
<keyword evidence="5" id="KW-1185">Reference proteome</keyword>
<keyword evidence="2" id="KW-0479">Metal-binding</keyword>